<dbReference type="HOGENOM" id="CLU_448326_0_0_1"/>
<reference evidence="2 3" key="1">
    <citation type="submission" date="2015-01" db="EMBL/GenBank/DDBJ databases">
        <title>The Genome Sequence of Cladophialophora immunda CBS83496.</title>
        <authorList>
            <consortium name="The Broad Institute Genomics Platform"/>
            <person name="Cuomo C."/>
            <person name="de Hoog S."/>
            <person name="Gorbushina A."/>
            <person name="Stielow B."/>
            <person name="Teixiera M."/>
            <person name="Abouelleil A."/>
            <person name="Chapman S.B."/>
            <person name="Priest M."/>
            <person name="Young S.K."/>
            <person name="Wortman J."/>
            <person name="Nusbaum C."/>
            <person name="Birren B."/>
        </authorList>
    </citation>
    <scope>NUCLEOTIDE SEQUENCE [LARGE SCALE GENOMIC DNA]</scope>
    <source>
        <strain evidence="2 3">CBS 83496</strain>
    </source>
</reference>
<dbReference type="EMBL" id="KN847046">
    <property type="protein sequence ID" value="KIW22800.1"/>
    <property type="molecule type" value="Genomic_DNA"/>
</dbReference>
<gene>
    <name evidence="2" type="ORF">PV07_11064</name>
</gene>
<dbReference type="RefSeq" id="XP_016243016.1">
    <property type="nucleotide sequence ID" value="XM_016398454.1"/>
</dbReference>
<evidence type="ECO:0000256" key="1">
    <source>
        <dbReference type="SAM" id="MobiDB-lite"/>
    </source>
</evidence>
<dbReference type="AlphaFoldDB" id="A0A0D2BWQ4"/>
<dbReference type="Gene3D" id="1.25.40.20">
    <property type="entry name" value="Ankyrin repeat-containing domain"/>
    <property type="match status" value="1"/>
</dbReference>
<dbReference type="STRING" id="569365.A0A0D2BWQ4"/>
<evidence type="ECO:0000313" key="3">
    <source>
        <dbReference type="Proteomes" id="UP000054466"/>
    </source>
</evidence>
<accession>A0A0D2BWQ4</accession>
<dbReference type="GeneID" id="27350258"/>
<dbReference type="Proteomes" id="UP000054466">
    <property type="component" value="Unassembled WGS sequence"/>
</dbReference>
<dbReference type="OrthoDB" id="4161316at2759"/>
<dbReference type="VEuPathDB" id="FungiDB:PV07_11064"/>
<dbReference type="SUPFAM" id="SSF48403">
    <property type="entry name" value="Ankyrin repeat"/>
    <property type="match status" value="1"/>
</dbReference>
<proteinExistence type="predicted"/>
<feature type="region of interest" description="Disordered" evidence="1">
    <location>
        <begin position="263"/>
        <end position="299"/>
    </location>
</feature>
<feature type="compositionally biased region" description="Polar residues" evidence="1">
    <location>
        <begin position="288"/>
        <end position="299"/>
    </location>
</feature>
<name>A0A0D2BWQ4_9EURO</name>
<dbReference type="InterPro" id="IPR036770">
    <property type="entry name" value="Ankyrin_rpt-contain_sf"/>
</dbReference>
<keyword evidence="3" id="KW-1185">Reference proteome</keyword>
<sequence length="609" mass="67707">MDPLSIAAGCVGLLSSIGALSKNLASFVTSARQARRDVDGFYRELSSLGLCISTLKDETFQFPATLQNQLLGVLSNCGLVIEGMTNIIDKHKAGNLGRQIQWSMSDRDEVCRLRERLEAHKSALEITLELASLTVVTSIKDDTSEIKAELAALRIQVMQLRDAQIEPNPILQRYLNGTIAYTESVVDPFEPAWKDEHSVVVWDEEPSLPAHEGIQTEGELEHTDPQSVLEAVEPFGVAWEDEHSVVARDEEPSLPAQEGIQAEEGLEHPDPQSVMETPVEGKHGRAIDTSQPGTGESAQTHKYIDSSFDGTSAPANYTPLVDSAVVCRSQTRQTRRKLDYELYLCLQRTPWDLGKICDLINLGARLSKGRIDFGRHKFFSNLDRTRLFLDHGHSIPDQETALLKYLQTSCSPDKDLTEFLLSKADIHKTVTKTMIKRYAWNQTAGDTVCHIAAARPACWWLIPLLGEKGLKVNERNAEGKTPLDVALDVGLLEPEHFPSQGNMSVLLALRKLGAESTYDKNQLRQKAFETMMVSLCKYRDAKSSLAGKVALFHNMTIRTASCGCKIGNCAHSRFLFPCAAWRRDCYLENLDLFTAYESDVVGVVFGNIW</sequence>
<protein>
    <submittedName>
        <fullName evidence="2">Uncharacterized protein</fullName>
    </submittedName>
</protein>
<evidence type="ECO:0000313" key="2">
    <source>
        <dbReference type="EMBL" id="KIW22800.1"/>
    </source>
</evidence>
<organism evidence="2 3">
    <name type="scientific">Cladophialophora immunda</name>
    <dbReference type="NCBI Taxonomy" id="569365"/>
    <lineage>
        <taxon>Eukaryota</taxon>
        <taxon>Fungi</taxon>
        <taxon>Dikarya</taxon>
        <taxon>Ascomycota</taxon>
        <taxon>Pezizomycotina</taxon>
        <taxon>Eurotiomycetes</taxon>
        <taxon>Chaetothyriomycetidae</taxon>
        <taxon>Chaetothyriales</taxon>
        <taxon>Herpotrichiellaceae</taxon>
        <taxon>Cladophialophora</taxon>
    </lineage>
</organism>